<keyword evidence="4" id="KW-1185">Reference proteome</keyword>
<name>A0A916YWH7_9SPHN</name>
<keyword evidence="1" id="KW-0547">Nucleotide-binding</keyword>
<dbReference type="EMBL" id="BMIP01000002">
    <property type="protein sequence ID" value="GGD64358.1"/>
    <property type="molecule type" value="Genomic_DNA"/>
</dbReference>
<dbReference type="RefSeq" id="WP_066775122.1">
    <property type="nucleotide sequence ID" value="NZ_BMIP01000002.1"/>
</dbReference>
<comment type="caution">
    <text evidence="3">The sequence shown here is derived from an EMBL/GenBank/DDBJ whole genome shotgun (WGS) entry which is preliminary data.</text>
</comment>
<dbReference type="CDD" id="cd10231">
    <property type="entry name" value="ASKHA_NBD_HSP70_YegD-like"/>
    <property type="match status" value="1"/>
</dbReference>
<dbReference type="Proteomes" id="UP000612349">
    <property type="component" value="Unassembled WGS sequence"/>
</dbReference>
<dbReference type="OrthoDB" id="9807934at2"/>
<reference evidence="3" key="2">
    <citation type="submission" date="2020-09" db="EMBL/GenBank/DDBJ databases">
        <authorList>
            <person name="Sun Q."/>
            <person name="Zhou Y."/>
        </authorList>
    </citation>
    <scope>NUCLEOTIDE SEQUENCE</scope>
    <source>
        <strain evidence="3">CGMCC 1.15360</strain>
    </source>
</reference>
<sequence length="443" mass="48240">MTAHDPQIDRQQSRALGIDFGTSNSVVAQASGHAVDLWNFAAPDGDTSVFRSALCFWEDPDVRGGLGHEAGPWAIAEFLDFPAGSRFLQSFKSVAASPSFDSASLFTKRLKFEELGEIFLSHLLRHGGARPSALPERIVVGRPVHYVGARPDPALARARYDAMFALLGRPVHYVYEPLGAAYGFAMRQSQPATLLVADFGGGTSDFSIVRIEAPDAERRCTPLGSAGIGIAGDRFDYRILDHLVLPVLGKGGTYENFGKVLEISANYYADFRDWSKLALMRNRKTLDELHRLHRAATDPAAIARMIAVVEHELGHGLYEAVGRLKRALSSEDKADFVFESDDLSIEKPVTRADFEEWIAPDLTRISATLDAALADARLEAGDIDLVFLTGGSSLIPAVRAIFADRFGNDRLATGEELTSIAHGLAQIGLADDMEQWIAPEATE</sequence>
<protein>
    <submittedName>
        <fullName evidence="3">Molecular chaperone DnaK</fullName>
    </submittedName>
</protein>
<dbReference type="GO" id="GO:0005524">
    <property type="term" value="F:ATP binding"/>
    <property type="evidence" value="ECO:0007669"/>
    <property type="project" value="UniProtKB-KW"/>
</dbReference>
<evidence type="ECO:0000313" key="3">
    <source>
        <dbReference type="EMBL" id="GGD64358.1"/>
    </source>
</evidence>
<evidence type="ECO:0000313" key="4">
    <source>
        <dbReference type="Proteomes" id="UP000612349"/>
    </source>
</evidence>
<gene>
    <name evidence="3" type="ORF">GCM10010990_12290</name>
</gene>
<accession>A0A916YWH7</accession>
<dbReference type="InterPro" id="IPR043129">
    <property type="entry name" value="ATPase_NBD"/>
</dbReference>
<dbReference type="InterPro" id="IPR042054">
    <property type="entry name" value="YegD-like"/>
</dbReference>
<dbReference type="SUPFAM" id="SSF53067">
    <property type="entry name" value="Actin-like ATPase domain"/>
    <property type="match status" value="2"/>
</dbReference>
<reference evidence="3" key="1">
    <citation type="journal article" date="2014" name="Int. J. Syst. Evol. Microbiol.">
        <title>Complete genome sequence of Corynebacterium casei LMG S-19264T (=DSM 44701T), isolated from a smear-ripened cheese.</title>
        <authorList>
            <consortium name="US DOE Joint Genome Institute (JGI-PGF)"/>
            <person name="Walter F."/>
            <person name="Albersmeier A."/>
            <person name="Kalinowski J."/>
            <person name="Ruckert C."/>
        </authorList>
    </citation>
    <scope>NUCLEOTIDE SEQUENCE</scope>
    <source>
        <strain evidence="3">CGMCC 1.15360</strain>
    </source>
</reference>
<organism evidence="3 4">
    <name type="scientific">Croceicoccus mobilis</name>
    <dbReference type="NCBI Taxonomy" id="1703339"/>
    <lineage>
        <taxon>Bacteria</taxon>
        <taxon>Pseudomonadati</taxon>
        <taxon>Pseudomonadota</taxon>
        <taxon>Alphaproteobacteria</taxon>
        <taxon>Sphingomonadales</taxon>
        <taxon>Erythrobacteraceae</taxon>
        <taxon>Croceicoccus</taxon>
    </lineage>
</organism>
<dbReference type="InterPro" id="IPR013126">
    <property type="entry name" value="Hsp_70_fam"/>
</dbReference>
<evidence type="ECO:0000256" key="1">
    <source>
        <dbReference type="ARBA" id="ARBA00022741"/>
    </source>
</evidence>
<dbReference type="PANTHER" id="PTHR42749">
    <property type="entry name" value="CELL SHAPE-DETERMINING PROTEIN MREB"/>
    <property type="match status" value="1"/>
</dbReference>
<dbReference type="PANTHER" id="PTHR42749:SF1">
    <property type="entry name" value="CELL SHAPE-DETERMINING PROTEIN MREB"/>
    <property type="match status" value="1"/>
</dbReference>
<dbReference type="GO" id="GO:0140662">
    <property type="term" value="F:ATP-dependent protein folding chaperone"/>
    <property type="evidence" value="ECO:0007669"/>
    <property type="project" value="InterPro"/>
</dbReference>
<dbReference type="Gene3D" id="3.30.420.40">
    <property type="match status" value="2"/>
</dbReference>
<dbReference type="Gene3D" id="3.90.640.10">
    <property type="entry name" value="Actin, Chain A, domain 4"/>
    <property type="match status" value="1"/>
</dbReference>
<dbReference type="PRINTS" id="PR00301">
    <property type="entry name" value="HEATSHOCK70"/>
</dbReference>
<dbReference type="Pfam" id="PF00012">
    <property type="entry name" value="HSP70"/>
    <property type="match status" value="2"/>
</dbReference>
<keyword evidence="2" id="KW-0067">ATP-binding</keyword>
<dbReference type="AlphaFoldDB" id="A0A916YWH7"/>
<evidence type="ECO:0000256" key="2">
    <source>
        <dbReference type="ARBA" id="ARBA00022840"/>
    </source>
</evidence>
<proteinExistence type="predicted"/>